<evidence type="ECO:0000256" key="6">
    <source>
        <dbReference type="SAM" id="Phobius"/>
    </source>
</evidence>
<feature type="domain" description="RDD" evidence="7">
    <location>
        <begin position="5"/>
        <end position="126"/>
    </location>
</feature>
<feature type="transmembrane region" description="Helical" evidence="6">
    <location>
        <begin position="45"/>
        <end position="64"/>
    </location>
</feature>
<keyword evidence="9" id="KW-1185">Reference proteome</keyword>
<evidence type="ECO:0000256" key="4">
    <source>
        <dbReference type="ARBA" id="ARBA00022989"/>
    </source>
</evidence>
<evidence type="ECO:0000256" key="3">
    <source>
        <dbReference type="ARBA" id="ARBA00022692"/>
    </source>
</evidence>
<name>A0A160F3S4_9BACL</name>
<evidence type="ECO:0000259" key="7">
    <source>
        <dbReference type="Pfam" id="PF06271"/>
    </source>
</evidence>
<protein>
    <submittedName>
        <fullName evidence="8">RDD family protein</fullName>
    </submittedName>
</protein>
<dbReference type="InterPro" id="IPR051791">
    <property type="entry name" value="Pra-immunoreactive"/>
</dbReference>
<dbReference type="OrthoDB" id="1787043at2"/>
<feature type="transmembrane region" description="Helical" evidence="6">
    <location>
        <begin position="12"/>
        <end position="33"/>
    </location>
</feature>
<dbReference type="GO" id="GO:0005886">
    <property type="term" value="C:plasma membrane"/>
    <property type="evidence" value="ECO:0007669"/>
    <property type="project" value="UniProtKB-SubCell"/>
</dbReference>
<accession>A0A160F3S4</accession>
<dbReference type="Proteomes" id="UP000076865">
    <property type="component" value="Chromosome"/>
</dbReference>
<sequence>MVTKPAGFWKRLLASFLDGLIIGIPLSIIGYLITGKAEGNWFTSLMNILYMWLIPVAWSGYTVGKKIVGIRIVKVNGEKLGVGAMFLRSFVAYLIYGLTLGIAFLVSAIMVAAREDKRAIHDFLAGTYVTTEPKVKE</sequence>
<gene>
    <name evidence="8" type="ORF">GFC30_791</name>
</gene>
<organism evidence="8 9">
    <name type="scientific">Anoxybacteroides amylolyticum</name>
    <dbReference type="NCBI Taxonomy" id="294699"/>
    <lineage>
        <taxon>Bacteria</taxon>
        <taxon>Bacillati</taxon>
        <taxon>Bacillota</taxon>
        <taxon>Bacilli</taxon>
        <taxon>Bacillales</taxon>
        <taxon>Anoxybacillaceae</taxon>
        <taxon>Anoxybacteroides</taxon>
    </lineage>
</organism>
<dbReference type="PATRIC" id="fig|294699.3.peg.798"/>
<dbReference type="PANTHER" id="PTHR36115">
    <property type="entry name" value="PROLINE-RICH ANTIGEN HOMOLOG-RELATED"/>
    <property type="match status" value="1"/>
</dbReference>
<dbReference type="Pfam" id="PF06271">
    <property type="entry name" value="RDD"/>
    <property type="match status" value="1"/>
</dbReference>
<dbReference type="InterPro" id="IPR010432">
    <property type="entry name" value="RDD"/>
</dbReference>
<dbReference type="EMBL" id="CP015438">
    <property type="protein sequence ID" value="ANB60988.1"/>
    <property type="molecule type" value="Genomic_DNA"/>
</dbReference>
<evidence type="ECO:0000313" key="9">
    <source>
        <dbReference type="Proteomes" id="UP000076865"/>
    </source>
</evidence>
<reference evidence="8 9" key="1">
    <citation type="journal article" date="2006" name="Syst. Appl. Microbiol.">
        <title>Anoxybacillus amylolyticus sp. nov., a thermophilic amylase producing bacterium isolated from Mount Rittmann (Antarctica).</title>
        <authorList>
            <person name="Poli A."/>
            <person name="Esposito E."/>
            <person name="Lama L."/>
            <person name="Orlando P."/>
            <person name="Nicolaus G."/>
            <person name="de Appolonia F."/>
            <person name="Gambacorta A."/>
            <person name="Nicolaus B."/>
        </authorList>
    </citation>
    <scope>NUCLEOTIDE SEQUENCE [LARGE SCALE GENOMIC DNA]</scope>
    <source>
        <strain evidence="8 9">DSM 15939</strain>
    </source>
</reference>
<proteinExistence type="predicted"/>
<keyword evidence="3 6" id="KW-0812">Transmembrane</keyword>
<evidence type="ECO:0000256" key="2">
    <source>
        <dbReference type="ARBA" id="ARBA00022475"/>
    </source>
</evidence>
<comment type="subcellular location">
    <subcellularLocation>
        <location evidence="1">Cell membrane</location>
        <topology evidence="1">Multi-pass membrane protein</topology>
    </subcellularLocation>
</comment>
<keyword evidence="2" id="KW-1003">Cell membrane</keyword>
<dbReference type="RefSeq" id="WP_066322993.1">
    <property type="nucleotide sequence ID" value="NZ_CP015438.1"/>
</dbReference>
<dbReference type="KEGG" id="aamy:GFC30_791"/>
<dbReference type="AlphaFoldDB" id="A0A160F3S4"/>
<dbReference type="PANTHER" id="PTHR36115:SF9">
    <property type="entry name" value="LMO1584 PROTEIN"/>
    <property type="match status" value="1"/>
</dbReference>
<feature type="transmembrane region" description="Helical" evidence="6">
    <location>
        <begin position="85"/>
        <end position="113"/>
    </location>
</feature>
<keyword evidence="4 6" id="KW-1133">Transmembrane helix</keyword>
<keyword evidence="5 6" id="KW-0472">Membrane</keyword>
<evidence type="ECO:0000256" key="1">
    <source>
        <dbReference type="ARBA" id="ARBA00004651"/>
    </source>
</evidence>
<evidence type="ECO:0000256" key="5">
    <source>
        <dbReference type="ARBA" id="ARBA00023136"/>
    </source>
</evidence>
<evidence type="ECO:0000313" key="8">
    <source>
        <dbReference type="EMBL" id="ANB60988.1"/>
    </source>
</evidence>